<gene>
    <name evidence="2" type="ORF">N657DRAFT_684478</name>
</gene>
<dbReference type="PANTHER" id="PTHR39336:SF3">
    <property type="entry name" value="PYRIDOXAMINE PHOSPHATE OXIDASE"/>
    <property type="match status" value="1"/>
</dbReference>
<evidence type="ECO:0000256" key="1">
    <source>
        <dbReference type="SAM" id="Phobius"/>
    </source>
</evidence>
<keyword evidence="1" id="KW-1133">Transmembrane helix</keyword>
<dbReference type="Proteomes" id="UP001302602">
    <property type="component" value="Unassembled WGS sequence"/>
</dbReference>
<evidence type="ECO:0000313" key="2">
    <source>
        <dbReference type="EMBL" id="KAK4119404.1"/>
    </source>
</evidence>
<dbReference type="GeneID" id="87833449"/>
<sequence>MGKFFETIPEYLAIWILEQKVFWVATSPLSASGHVNVSPKGGPYFGLLDDKTFWYMDLTGSGNETISHLYEPGNGRITVMFNSFEGSPRIVRLFGHGSVLERGMQDFDDFVKKHDVEVIPSSRSIIIVRIHQAASSCGFSVPFYEFKSFRNTLNEVFAKREEKYRQGNEEEKVERYWAWKNAYSVDGLPGMQIGCRTGKEEGIAPIEKMVGPMAPRAYRNDQRFTTWHLVLVALLSAICTAISLSILLGVLPHSSYLSGV</sequence>
<dbReference type="AlphaFoldDB" id="A0AAN6TRM9"/>
<feature type="transmembrane region" description="Helical" evidence="1">
    <location>
        <begin position="229"/>
        <end position="251"/>
    </location>
</feature>
<protein>
    <recommendedName>
        <fullName evidence="4">Pyridoxamine 5'-phosphate oxidase putative domain-containing protein</fullName>
    </recommendedName>
</protein>
<dbReference type="InterPro" id="IPR012349">
    <property type="entry name" value="Split_barrel_FMN-bd"/>
</dbReference>
<dbReference type="RefSeq" id="XP_062643177.1">
    <property type="nucleotide sequence ID" value="XM_062796681.1"/>
</dbReference>
<dbReference type="Gene3D" id="2.30.110.10">
    <property type="entry name" value="Electron Transport, Fmn-binding Protein, Chain A"/>
    <property type="match status" value="1"/>
</dbReference>
<proteinExistence type="predicted"/>
<organism evidence="2 3">
    <name type="scientific">Parathielavia appendiculata</name>
    <dbReference type="NCBI Taxonomy" id="2587402"/>
    <lineage>
        <taxon>Eukaryota</taxon>
        <taxon>Fungi</taxon>
        <taxon>Dikarya</taxon>
        <taxon>Ascomycota</taxon>
        <taxon>Pezizomycotina</taxon>
        <taxon>Sordariomycetes</taxon>
        <taxon>Sordariomycetidae</taxon>
        <taxon>Sordariales</taxon>
        <taxon>Chaetomiaceae</taxon>
        <taxon>Parathielavia</taxon>
    </lineage>
</organism>
<dbReference type="PANTHER" id="PTHR39336">
    <property type="entry name" value="PYRIDOXAMINE PHOSPHATE OXIDASE FAMILY PROTEIN (AFU_ORTHOLOGUE AFUA_6G11440)"/>
    <property type="match status" value="1"/>
</dbReference>
<evidence type="ECO:0008006" key="4">
    <source>
        <dbReference type="Google" id="ProtNLM"/>
    </source>
</evidence>
<dbReference type="EMBL" id="MU853249">
    <property type="protein sequence ID" value="KAK4119404.1"/>
    <property type="molecule type" value="Genomic_DNA"/>
</dbReference>
<keyword evidence="3" id="KW-1185">Reference proteome</keyword>
<reference evidence="2" key="2">
    <citation type="submission" date="2023-05" db="EMBL/GenBank/DDBJ databases">
        <authorList>
            <consortium name="Lawrence Berkeley National Laboratory"/>
            <person name="Steindorff A."/>
            <person name="Hensen N."/>
            <person name="Bonometti L."/>
            <person name="Westerberg I."/>
            <person name="Brannstrom I.O."/>
            <person name="Guillou S."/>
            <person name="Cros-Aarteil S."/>
            <person name="Calhoun S."/>
            <person name="Haridas S."/>
            <person name="Kuo A."/>
            <person name="Mondo S."/>
            <person name="Pangilinan J."/>
            <person name="Riley R."/>
            <person name="Labutti K."/>
            <person name="Andreopoulos B."/>
            <person name="Lipzen A."/>
            <person name="Chen C."/>
            <person name="Yanf M."/>
            <person name="Daum C."/>
            <person name="Ng V."/>
            <person name="Clum A."/>
            <person name="Ohm R."/>
            <person name="Martin F."/>
            <person name="Silar P."/>
            <person name="Natvig D."/>
            <person name="Lalanne C."/>
            <person name="Gautier V."/>
            <person name="Ament-Velasquez S.L."/>
            <person name="Kruys A."/>
            <person name="Hutchinson M.I."/>
            <person name="Powell A.J."/>
            <person name="Barry K."/>
            <person name="Miller A.N."/>
            <person name="Grigoriev I.V."/>
            <person name="Debuchy R."/>
            <person name="Gladieux P."/>
            <person name="Thoren M.H."/>
            <person name="Johannesson H."/>
        </authorList>
    </citation>
    <scope>NUCLEOTIDE SEQUENCE</scope>
    <source>
        <strain evidence="2">CBS 731.68</strain>
    </source>
</reference>
<keyword evidence="1" id="KW-0472">Membrane</keyword>
<name>A0AAN6TRM9_9PEZI</name>
<comment type="caution">
    <text evidence="2">The sequence shown here is derived from an EMBL/GenBank/DDBJ whole genome shotgun (WGS) entry which is preliminary data.</text>
</comment>
<accession>A0AAN6TRM9</accession>
<reference evidence="2" key="1">
    <citation type="journal article" date="2023" name="Mol. Phylogenet. Evol.">
        <title>Genome-scale phylogeny and comparative genomics of the fungal order Sordariales.</title>
        <authorList>
            <person name="Hensen N."/>
            <person name="Bonometti L."/>
            <person name="Westerberg I."/>
            <person name="Brannstrom I.O."/>
            <person name="Guillou S."/>
            <person name="Cros-Aarteil S."/>
            <person name="Calhoun S."/>
            <person name="Haridas S."/>
            <person name="Kuo A."/>
            <person name="Mondo S."/>
            <person name="Pangilinan J."/>
            <person name="Riley R."/>
            <person name="LaButti K."/>
            <person name="Andreopoulos B."/>
            <person name="Lipzen A."/>
            <person name="Chen C."/>
            <person name="Yan M."/>
            <person name="Daum C."/>
            <person name="Ng V."/>
            <person name="Clum A."/>
            <person name="Steindorff A."/>
            <person name="Ohm R.A."/>
            <person name="Martin F."/>
            <person name="Silar P."/>
            <person name="Natvig D.O."/>
            <person name="Lalanne C."/>
            <person name="Gautier V."/>
            <person name="Ament-Velasquez S.L."/>
            <person name="Kruys A."/>
            <person name="Hutchinson M.I."/>
            <person name="Powell A.J."/>
            <person name="Barry K."/>
            <person name="Miller A.N."/>
            <person name="Grigoriev I.V."/>
            <person name="Debuchy R."/>
            <person name="Gladieux P."/>
            <person name="Hiltunen Thoren M."/>
            <person name="Johannesson H."/>
        </authorList>
    </citation>
    <scope>NUCLEOTIDE SEQUENCE</scope>
    <source>
        <strain evidence="2">CBS 731.68</strain>
    </source>
</reference>
<evidence type="ECO:0000313" key="3">
    <source>
        <dbReference type="Proteomes" id="UP001302602"/>
    </source>
</evidence>
<dbReference type="SUPFAM" id="SSF50475">
    <property type="entry name" value="FMN-binding split barrel"/>
    <property type="match status" value="1"/>
</dbReference>
<keyword evidence="1" id="KW-0812">Transmembrane</keyword>